<comment type="caution">
    <text evidence="2">The sequence shown here is derived from an EMBL/GenBank/DDBJ whole genome shotgun (WGS) entry which is preliminary data.</text>
</comment>
<sequence>MKKIAIMMATYNGESYIKEQLDSILSQTNQDWMLFIHDDHSSDNTSMILKEYAKKYSEIVLITDSSVVGGSSEKNFSAIHKWVTDHYDFSYFMFADQDDVWYETKIEESLKKLESVPEYKIKPVLVHTDLEIVDEHLNQLGESFFAYRALDASVNDLAHLLVQNNVTGCTMFWNKALNVRLHLDSDNVAMHDWWITLVAASFGRIVVLNKPTIKYRQHARNVVGATKVNTIGFILKRLMGSSHVKQTLALSFKQAEAFYSVYIDQLDTQSKNILERFIAIPNRNKLSRVYQVTRYGYLKQGKVQIIGELLFV</sequence>
<evidence type="ECO:0000313" key="2">
    <source>
        <dbReference type="EMBL" id="MCS4487690.1"/>
    </source>
</evidence>
<accession>A0ABT2F5D7</accession>
<evidence type="ECO:0000313" key="3">
    <source>
        <dbReference type="Proteomes" id="UP001206548"/>
    </source>
</evidence>
<dbReference type="InterPro" id="IPR001173">
    <property type="entry name" value="Glyco_trans_2-like"/>
</dbReference>
<dbReference type="InterPro" id="IPR050834">
    <property type="entry name" value="Glycosyltransf_2"/>
</dbReference>
<dbReference type="Gene3D" id="3.90.550.10">
    <property type="entry name" value="Spore Coat Polysaccharide Biosynthesis Protein SpsA, Chain A"/>
    <property type="match status" value="1"/>
</dbReference>
<name>A0ABT2F5D7_9STRE</name>
<dbReference type="PANTHER" id="PTHR43685:SF2">
    <property type="entry name" value="GLYCOSYLTRANSFERASE 2-LIKE DOMAIN-CONTAINING PROTEIN"/>
    <property type="match status" value="1"/>
</dbReference>
<feature type="domain" description="Glycosyltransferase 2-like" evidence="1">
    <location>
        <begin position="6"/>
        <end position="172"/>
    </location>
</feature>
<dbReference type="SUPFAM" id="SSF53448">
    <property type="entry name" value="Nucleotide-diphospho-sugar transferases"/>
    <property type="match status" value="1"/>
</dbReference>
<organism evidence="2 3">
    <name type="scientific">Streptococcus sciuri</name>
    <dbReference type="NCBI Taxonomy" id="2973939"/>
    <lineage>
        <taxon>Bacteria</taxon>
        <taxon>Bacillati</taxon>
        <taxon>Bacillota</taxon>
        <taxon>Bacilli</taxon>
        <taxon>Lactobacillales</taxon>
        <taxon>Streptococcaceae</taxon>
        <taxon>Streptococcus</taxon>
    </lineage>
</organism>
<gene>
    <name evidence="2" type="ORF">NXS10_01685</name>
</gene>
<dbReference type="EMBL" id="JANUXX010000001">
    <property type="protein sequence ID" value="MCS4487690.1"/>
    <property type="molecule type" value="Genomic_DNA"/>
</dbReference>
<dbReference type="PANTHER" id="PTHR43685">
    <property type="entry name" value="GLYCOSYLTRANSFERASE"/>
    <property type="match status" value="1"/>
</dbReference>
<dbReference type="InterPro" id="IPR029044">
    <property type="entry name" value="Nucleotide-diphossugar_trans"/>
</dbReference>
<proteinExistence type="predicted"/>
<evidence type="ECO:0000259" key="1">
    <source>
        <dbReference type="Pfam" id="PF00535"/>
    </source>
</evidence>
<reference evidence="2 3" key="1">
    <citation type="journal article" date="2023" name="Int. J. Syst. Evol. Microbiol.">
        <title>Streptococcus sciuri sp. nov., Staphylococcus marylandisciuri sp. nov. and Staphylococcus americanisciuri sp. nov., isolated from faeces of eastern grey squirrel (Sciurus carolinensis).</title>
        <authorList>
            <person name="Volokhov D.V."/>
            <person name="Zagorodnyaya T.A."/>
            <person name="Furtak V.A."/>
            <person name="Nattanmai G."/>
            <person name="Randall L."/>
            <person name="Jose S."/>
            <person name="Gao Y."/>
            <person name="Eisenberg T."/>
            <person name="Delmonte P."/>
            <person name="Blom J."/>
            <person name="Mitchell K.K."/>
        </authorList>
    </citation>
    <scope>NUCLEOTIDE SEQUENCE [LARGE SCALE GENOMIC DNA]</scope>
    <source>
        <strain evidence="2 3">SQ9-PEA</strain>
    </source>
</reference>
<keyword evidence="3" id="KW-1185">Reference proteome</keyword>
<protein>
    <submittedName>
        <fullName evidence="2">Glycosyltransferase family 2 protein</fullName>
    </submittedName>
</protein>
<dbReference type="RefSeq" id="WP_259136952.1">
    <property type="nucleotide sequence ID" value="NZ_JANUXX010000001.1"/>
</dbReference>
<dbReference type="CDD" id="cd04196">
    <property type="entry name" value="GT_2_like_d"/>
    <property type="match status" value="1"/>
</dbReference>
<dbReference type="Pfam" id="PF00535">
    <property type="entry name" value="Glycos_transf_2"/>
    <property type="match status" value="1"/>
</dbReference>
<dbReference type="Proteomes" id="UP001206548">
    <property type="component" value="Unassembled WGS sequence"/>
</dbReference>